<dbReference type="Proteomes" id="UP001355298">
    <property type="component" value="Unassembled WGS sequence"/>
</dbReference>
<dbReference type="SUPFAM" id="SSF109854">
    <property type="entry name" value="DinB/YfiT-like putative metalloenzymes"/>
    <property type="match status" value="1"/>
</dbReference>
<dbReference type="RefSeq" id="WP_326279528.1">
    <property type="nucleotide sequence ID" value="NZ_JAYKYV010000015.1"/>
</dbReference>
<sequence>MKNDFPYQFATILFILMAYSNLQAQVMELPYKEIPAYPPDYTSGNVISRMIDGLGYRYYWATEGLTQKNLDYKPSEDGRTVMETLEHIHTMSNNILLAPDAKPYERPKNPPKYSYKELRALTLQNLNAASNKVLGKSPEEMEHFKVIFKQGERTSEFPYWNMINGMIADCIQHTGQIVLMRRASGNPQNPNVNVFLGKTRE</sequence>
<evidence type="ECO:0000313" key="4">
    <source>
        <dbReference type="Proteomes" id="UP001355298"/>
    </source>
</evidence>
<dbReference type="EMBL" id="JAYMGW010000015">
    <property type="protein sequence ID" value="MEC4266542.1"/>
    <property type="molecule type" value="Genomic_DNA"/>
</dbReference>
<proteinExistence type="inferred from homology"/>
<dbReference type="Gene3D" id="1.20.120.450">
    <property type="entry name" value="dinb family like domain"/>
    <property type="match status" value="1"/>
</dbReference>
<keyword evidence="4" id="KW-1185">Reference proteome</keyword>
<keyword evidence="2" id="KW-0479">Metal-binding</keyword>
<evidence type="ECO:0000256" key="2">
    <source>
        <dbReference type="ARBA" id="ARBA00022723"/>
    </source>
</evidence>
<gene>
    <name evidence="3" type="ORF">VOP03_14390</name>
</gene>
<dbReference type="InterPro" id="IPR034660">
    <property type="entry name" value="DinB/YfiT-like"/>
</dbReference>
<comment type="caution">
    <text evidence="3">The sequence shown here is derived from an EMBL/GenBank/DDBJ whole genome shotgun (WGS) entry which is preliminary data.</text>
</comment>
<accession>A0ABU6ITT7</accession>
<evidence type="ECO:0000256" key="1">
    <source>
        <dbReference type="ARBA" id="ARBA00008635"/>
    </source>
</evidence>
<evidence type="ECO:0000313" key="3">
    <source>
        <dbReference type="EMBL" id="MEC4266542.1"/>
    </source>
</evidence>
<protein>
    <submittedName>
        <fullName evidence="3">DinB family protein</fullName>
    </submittedName>
</protein>
<organism evidence="3 4">
    <name type="scientific">Flagellimonas halotolerans</name>
    <dbReference type="NCBI Taxonomy" id="3112164"/>
    <lineage>
        <taxon>Bacteria</taxon>
        <taxon>Pseudomonadati</taxon>
        <taxon>Bacteroidota</taxon>
        <taxon>Flavobacteriia</taxon>
        <taxon>Flavobacteriales</taxon>
        <taxon>Flavobacteriaceae</taxon>
        <taxon>Flagellimonas</taxon>
    </lineage>
</organism>
<name>A0ABU6ITT7_9FLAO</name>
<reference evidence="3 4" key="1">
    <citation type="submission" date="2024-01" db="EMBL/GenBank/DDBJ databases">
        <title>The strains designed SYSU M86414 and SYSU M84420 isolated from the marine sediment in San Sha City (Hainan Province, China).</title>
        <authorList>
            <person name="Guo D."/>
        </authorList>
    </citation>
    <scope>NUCLEOTIDE SEQUENCE [LARGE SCALE GENOMIC DNA]</scope>
    <source>
        <strain evidence="3 4">SYSU M84420</strain>
    </source>
</reference>
<dbReference type="Pfam" id="PF05163">
    <property type="entry name" value="DinB"/>
    <property type="match status" value="1"/>
</dbReference>
<comment type="similarity">
    <text evidence="1">Belongs to the DinB family.</text>
</comment>
<dbReference type="InterPro" id="IPR007837">
    <property type="entry name" value="DinB"/>
</dbReference>